<sequence>MPEIVLDPVIHKGEIASLHAHAYDFPKKSENYLDERLVVFLFKPIPTPSDVV</sequence>
<proteinExistence type="predicted"/>
<evidence type="ECO:0000313" key="1">
    <source>
        <dbReference type="EMBL" id="KIO30583.1"/>
    </source>
</evidence>
<dbReference type="EMBL" id="KN822970">
    <property type="protein sequence ID" value="KIO30583.1"/>
    <property type="molecule type" value="Genomic_DNA"/>
</dbReference>
<reference evidence="2" key="2">
    <citation type="submission" date="2015-01" db="EMBL/GenBank/DDBJ databases">
        <title>Evolutionary Origins and Diversification of the Mycorrhizal Mutualists.</title>
        <authorList>
            <consortium name="DOE Joint Genome Institute"/>
            <consortium name="Mycorrhizal Genomics Consortium"/>
            <person name="Kohler A."/>
            <person name="Kuo A."/>
            <person name="Nagy L.G."/>
            <person name="Floudas D."/>
            <person name="Copeland A."/>
            <person name="Barry K.W."/>
            <person name="Cichocki N."/>
            <person name="Veneault-Fourrey C."/>
            <person name="LaButti K."/>
            <person name="Lindquist E.A."/>
            <person name="Lipzen A."/>
            <person name="Lundell T."/>
            <person name="Morin E."/>
            <person name="Murat C."/>
            <person name="Riley R."/>
            <person name="Ohm R."/>
            <person name="Sun H."/>
            <person name="Tunlid A."/>
            <person name="Henrissat B."/>
            <person name="Grigoriev I.V."/>
            <person name="Hibbett D.S."/>
            <person name="Martin F."/>
        </authorList>
    </citation>
    <scope>NUCLEOTIDE SEQUENCE [LARGE SCALE GENOMIC DNA]</scope>
    <source>
        <strain evidence="2">MUT 4182</strain>
    </source>
</reference>
<dbReference type="Proteomes" id="UP000054248">
    <property type="component" value="Unassembled WGS sequence"/>
</dbReference>
<evidence type="ECO:0000313" key="2">
    <source>
        <dbReference type="Proteomes" id="UP000054248"/>
    </source>
</evidence>
<organism evidence="1 2">
    <name type="scientific">Tulasnella calospora MUT 4182</name>
    <dbReference type="NCBI Taxonomy" id="1051891"/>
    <lineage>
        <taxon>Eukaryota</taxon>
        <taxon>Fungi</taxon>
        <taxon>Dikarya</taxon>
        <taxon>Basidiomycota</taxon>
        <taxon>Agaricomycotina</taxon>
        <taxon>Agaricomycetes</taxon>
        <taxon>Cantharellales</taxon>
        <taxon>Tulasnellaceae</taxon>
        <taxon>Tulasnella</taxon>
    </lineage>
</organism>
<protein>
    <submittedName>
        <fullName evidence="1">Uncharacterized protein</fullName>
    </submittedName>
</protein>
<reference evidence="1 2" key="1">
    <citation type="submission" date="2014-04" db="EMBL/GenBank/DDBJ databases">
        <authorList>
            <consortium name="DOE Joint Genome Institute"/>
            <person name="Kuo A."/>
            <person name="Girlanda M."/>
            <person name="Perotto S."/>
            <person name="Kohler A."/>
            <person name="Nagy L.G."/>
            <person name="Floudas D."/>
            <person name="Copeland A."/>
            <person name="Barry K.W."/>
            <person name="Cichocki N."/>
            <person name="Veneault-Fourrey C."/>
            <person name="LaButti K."/>
            <person name="Lindquist E.A."/>
            <person name="Lipzen A."/>
            <person name="Lundell T."/>
            <person name="Morin E."/>
            <person name="Murat C."/>
            <person name="Sun H."/>
            <person name="Tunlid A."/>
            <person name="Henrissat B."/>
            <person name="Grigoriev I.V."/>
            <person name="Hibbett D.S."/>
            <person name="Martin F."/>
            <person name="Nordberg H.P."/>
            <person name="Cantor M.N."/>
            <person name="Hua S.X."/>
        </authorList>
    </citation>
    <scope>NUCLEOTIDE SEQUENCE [LARGE SCALE GENOMIC DNA]</scope>
    <source>
        <strain evidence="1 2">MUT 4182</strain>
    </source>
</reference>
<gene>
    <name evidence="1" type="ORF">M407DRAFT_242129</name>
</gene>
<accession>A0A0C3L9K4</accession>
<dbReference type="AlphaFoldDB" id="A0A0C3L9K4"/>
<dbReference type="HOGENOM" id="CLU_3089012_0_0_1"/>
<keyword evidence="2" id="KW-1185">Reference proteome</keyword>
<name>A0A0C3L9K4_9AGAM</name>